<name>A0A9W7CMU9_9STRA</name>
<evidence type="ECO:0000313" key="2">
    <source>
        <dbReference type="EMBL" id="GMF32418.1"/>
    </source>
</evidence>
<evidence type="ECO:0000313" key="3">
    <source>
        <dbReference type="Proteomes" id="UP001165083"/>
    </source>
</evidence>
<proteinExistence type="predicted"/>
<feature type="compositionally biased region" description="Low complexity" evidence="1">
    <location>
        <begin position="303"/>
        <end position="333"/>
    </location>
</feature>
<feature type="region of interest" description="Disordered" evidence="1">
    <location>
        <begin position="278"/>
        <end position="351"/>
    </location>
</feature>
<sequence>MPPQHCNAIGNYKTGAVCGEPVWSGADGRAVCEAHNLRAVDNERQCQANQIKYPALRCPNKARGGGSRFCMRQHAGLYVGPEKFRKKYLRSTTRDAEVTADEQQNVDVYLGNTLATNCWEDGRTYQLDHVVECQAVAEVFGQLIFPSDRAEKKCTAILFNATTDRANLRLTATWANAVKEVAESDFLDDWVLEEGGPKPFRHYVAAAVKNGRRFDPADVQRVCAEVKRGLRQFMEAVMRQFEDAGKKAGKTKKTEWAKQLEELSIQVKKQLKALYKAHQFSKKPRRRHSTGSVTPLLSLGRGRASASSASKSSSKARAKTSASARNAAQQAEASPRKTPRRRTASARGSRS</sequence>
<accession>A0A9W7CMU9</accession>
<reference evidence="2" key="1">
    <citation type="submission" date="2023-04" db="EMBL/GenBank/DDBJ databases">
        <title>Phytophthora lilii NBRC 32176.</title>
        <authorList>
            <person name="Ichikawa N."/>
            <person name="Sato H."/>
            <person name="Tonouchi N."/>
        </authorList>
    </citation>
    <scope>NUCLEOTIDE SEQUENCE</scope>
    <source>
        <strain evidence="2">NBRC 32176</strain>
    </source>
</reference>
<organism evidence="2 3">
    <name type="scientific">Phytophthora lilii</name>
    <dbReference type="NCBI Taxonomy" id="2077276"/>
    <lineage>
        <taxon>Eukaryota</taxon>
        <taxon>Sar</taxon>
        <taxon>Stramenopiles</taxon>
        <taxon>Oomycota</taxon>
        <taxon>Peronosporomycetes</taxon>
        <taxon>Peronosporales</taxon>
        <taxon>Peronosporaceae</taxon>
        <taxon>Phytophthora</taxon>
    </lineage>
</organism>
<dbReference type="Proteomes" id="UP001165083">
    <property type="component" value="Unassembled WGS sequence"/>
</dbReference>
<keyword evidence="3" id="KW-1185">Reference proteome</keyword>
<evidence type="ECO:0000256" key="1">
    <source>
        <dbReference type="SAM" id="MobiDB-lite"/>
    </source>
</evidence>
<protein>
    <submittedName>
        <fullName evidence="2">Unnamed protein product</fullName>
    </submittedName>
</protein>
<dbReference type="EMBL" id="BSXW01000984">
    <property type="protein sequence ID" value="GMF32418.1"/>
    <property type="molecule type" value="Genomic_DNA"/>
</dbReference>
<comment type="caution">
    <text evidence="2">The sequence shown here is derived from an EMBL/GenBank/DDBJ whole genome shotgun (WGS) entry which is preliminary data.</text>
</comment>
<feature type="compositionally biased region" description="Basic residues" evidence="1">
    <location>
        <begin position="279"/>
        <end position="289"/>
    </location>
</feature>
<gene>
    <name evidence="2" type="ORF">Plil01_001386000</name>
</gene>
<feature type="compositionally biased region" description="Basic residues" evidence="1">
    <location>
        <begin position="337"/>
        <end position="351"/>
    </location>
</feature>
<dbReference type="AlphaFoldDB" id="A0A9W7CMU9"/>